<keyword evidence="3" id="KW-1185">Reference proteome</keyword>
<dbReference type="OrthoDB" id="6400763at2"/>
<gene>
    <name evidence="2" type="ORF">D1Z90_00075</name>
</gene>
<accession>A0A418YJQ0</accession>
<keyword evidence="1" id="KW-0732">Signal</keyword>
<evidence type="ECO:0000313" key="2">
    <source>
        <dbReference type="EMBL" id="RJG51175.1"/>
    </source>
</evidence>
<name>A0A418YJQ0_9GAMM</name>
<feature type="chain" id="PRO_5019476726" evidence="1">
    <location>
        <begin position="19"/>
        <end position="183"/>
    </location>
</feature>
<dbReference type="EMBL" id="QZCH01000001">
    <property type="protein sequence ID" value="RJG51175.1"/>
    <property type="molecule type" value="Genomic_DNA"/>
</dbReference>
<dbReference type="AlphaFoldDB" id="A0A418YJQ0"/>
<reference evidence="2 3" key="1">
    <citation type="submission" date="2018-09" db="EMBL/GenBank/DDBJ databases">
        <authorList>
            <person name="Wang F."/>
        </authorList>
    </citation>
    <scope>NUCLEOTIDE SEQUENCE [LARGE SCALE GENOMIC DNA]</scope>
    <source>
        <strain evidence="2 3">PLHSC7-2</strain>
    </source>
</reference>
<comment type="caution">
    <text evidence="2">The sequence shown here is derived from an EMBL/GenBank/DDBJ whole genome shotgun (WGS) entry which is preliminary data.</text>
</comment>
<evidence type="ECO:0000313" key="3">
    <source>
        <dbReference type="Proteomes" id="UP000283255"/>
    </source>
</evidence>
<sequence length="183" mass="21570">MKYCLGVVLFLTAMTLQAGGYYKQMDDGYDPHSGFYFLPQLNKPSNNGIFSSSGDRRVDNIAIFDPATEQHRLLFKPDRAWNITVFTFEMALSENQQVEFFGRSYRMLNNQVEKEREIKDKLLIVTEDQDSEQLTLWFANKQGQDLKAIYTFHRDTRWHIDVKNSKIRFITRQPELGFHSINW</sequence>
<feature type="signal peptide" evidence="1">
    <location>
        <begin position="1"/>
        <end position="18"/>
    </location>
</feature>
<protein>
    <submittedName>
        <fullName evidence="2">Uncharacterized protein</fullName>
    </submittedName>
</protein>
<proteinExistence type="predicted"/>
<reference evidence="2 3" key="2">
    <citation type="submission" date="2019-01" db="EMBL/GenBank/DDBJ databases">
        <title>Motilimonas pumilus sp. nov., isolated from the gut of sea cucumber (Apostichopus japonicus).</title>
        <authorList>
            <person name="Wang F.-Q."/>
            <person name="Ren L.-H."/>
            <person name="Lin Y.-W."/>
            <person name="Sun G.-H."/>
            <person name="Du Z.-J."/>
            <person name="Zhao J.-X."/>
            <person name="Liu X.-J."/>
            <person name="Liu L.-J."/>
        </authorList>
    </citation>
    <scope>NUCLEOTIDE SEQUENCE [LARGE SCALE GENOMIC DNA]</scope>
    <source>
        <strain evidence="2 3">PLHSC7-2</strain>
    </source>
</reference>
<organism evidence="2 3">
    <name type="scientific">Motilimonas pumila</name>
    <dbReference type="NCBI Taxonomy" id="2303987"/>
    <lineage>
        <taxon>Bacteria</taxon>
        <taxon>Pseudomonadati</taxon>
        <taxon>Pseudomonadota</taxon>
        <taxon>Gammaproteobacteria</taxon>
        <taxon>Alteromonadales</taxon>
        <taxon>Alteromonadales genera incertae sedis</taxon>
        <taxon>Motilimonas</taxon>
    </lineage>
</organism>
<evidence type="ECO:0000256" key="1">
    <source>
        <dbReference type="SAM" id="SignalP"/>
    </source>
</evidence>
<dbReference type="Proteomes" id="UP000283255">
    <property type="component" value="Unassembled WGS sequence"/>
</dbReference>
<dbReference type="RefSeq" id="WP_119908723.1">
    <property type="nucleotide sequence ID" value="NZ_QZCH01000001.1"/>
</dbReference>